<feature type="domain" description="Transketolase-like pyrimidine-binding" evidence="6">
    <location>
        <begin position="352"/>
        <end position="529"/>
    </location>
</feature>
<keyword evidence="5" id="KW-0786">Thiamine pyrophosphate</keyword>
<dbReference type="InterPro" id="IPR029061">
    <property type="entry name" value="THDP-binding"/>
</dbReference>
<evidence type="ECO:0000259" key="6">
    <source>
        <dbReference type="SMART" id="SM00861"/>
    </source>
</evidence>
<evidence type="ECO:0000256" key="5">
    <source>
        <dbReference type="ARBA" id="ARBA00023052"/>
    </source>
</evidence>
<evidence type="ECO:0000313" key="7">
    <source>
        <dbReference type="EMBL" id="EQM63039.1"/>
    </source>
</evidence>
<dbReference type="Gene3D" id="3.40.50.970">
    <property type="match status" value="2"/>
</dbReference>
<dbReference type="PANTHER" id="PTHR42980:SF1">
    <property type="entry name" value="2-OXOISOVALERATE DEHYDROGENASE SUBUNIT BETA, MITOCHONDRIAL"/>
    <property type="match status" value="1"/>
</dbReference>
<dbReference type="Pfam" id="PF02780">
    <property type="entry name" value="Transketolase_C"/>
    <property type="match status" value="1"/>
</dbReference>
<dbReference type="InterPro" id="IPR009014">
    <property type="entry name" value="Transketo_C/PFOR_II"/>
</dbReference>
<keyword evidence="8" id="KW-1185">Reference proteome</keyword>
<dbReference type="SUPFAM" id="SSF52518">
    <property type="entry name" value="Thiamin diphosphate-binding fold (THDP-binding)"/>
    <property type="match status" value="2"/>
</dbReference>
<dbReference type="EC" id="1.2.4.4" evidence="3"/>
<evidence type="ECO:0000313" key="8">
    <source>
        <dbReference type="Proteomes" id="UP000016064"/>
    </source>
</evidence>
<comment type="caution">
    <text evidence="7">The sequence shown here is derived from an EMBL/GenBank/DDBJ whole genome shotgun (WGS) entry which is preliminary data.</text>
</comment>
<gene>
    <name evidence="7" type="ORF">H359_0411</name>
</gene>
<reference evidence="7 8" key="1">
    <citation type="submission" date="2013-07" db="EMBL/GenBank/DDBJ databases">
        <title>Isolation of a new Chlamydia species from the feral Sacred Ibis (Threskiornis aethiopicus): Chlamydia ibidis.</title>
        <authorList>
            <person name="Vorimore F."/>
            <person name="Hsia R.-C."/>
            <person name="Huot-Creasy H."/>
            <person name="Bastian S."/>
            <person name="Deruyter L."/>
            <person name="Passet A."/>
            <person name="Sachse K."/>
            <person name="Bavoil P."/>
            <person name="Myers G."/>
            <person name="Laroucau K."/>
        </authorList>
    </citation>
    <scope>NUCLEOTIDE SEQUENCE [LARGE SCALE GENOMIC DNA]</scope>
    <source>
        <strain evidence="7 8">10-1398/6</strain>
    </source>
</reference>
<dbReference type="SUPFAM" id="SSF52922">
    <property type="entry name" value="TK C-terminal domain-like"/>
    <property type="match status" value="1"/>
</dbReference>
<dbReference type="Pfam" id="PF00676">
    <property type="entry name" value="E1_dh"/>
    <property type="match status" value="1"/>
</dbReference>
<protein>
    <recommendedName>
        <fullName evidence="3">3-methyl-2-oxobutanoate dehydrogenase (2-methylpropanoyl-transferring)</fullName>
        <ecNumber evidence="3">1.2.4.4</ecNumber>
    </recommendedName>
</protein>
<accession>A0ABP2XF14</accession>
<dbReference type="RefSeq" id="WP_020370340.1">
    <property type="nucleotide sequence ID" value="NZ_APJW01000001.1"/>
</dbReference>
<evidence type="ECO:0000256" key="2">
    <source>
        <dbReference type="ARBA" id="ARBA00003906"/>
    </source>
</evidence>
<dbReference type="InterPro" id="IPR005475">
    <property type="entry name" value="Transketolase-like_Pyr-bd"/>
</dbReference>
<name>A0ABP2XF14_9CHLA</name>
<dbReference type="SMART" id="SM00861">
    <property type="entry name" value="Transket_pyr"/>
    <property type="match status" value="1"/>
</dbReference>
<dbReference type="EMBL" id="APJW01000001">
    <property type="protein sequence ID" value="EQM63039.1"/>
    <property type="molecule type" value="Genomic_DNA"/>
</dbReference>
<dbReference type="InterPro" id="IPR001017">
    <property type="entry name" value="DH_E1"/>
</dbReference>
<dbReference type="Proteomes" id="UP000016064">
    <property type="component" value="Unassembled WGS sequence"/>
</dbReference>
<sequence>MVAVKHKLHTSLEEILKLVWVLRFAESKMLLFSRQSGSGGSFQLSCAGHELAGVVAGKHFVAGKDWSFPYYRDQGFPIGLGCDLSEVLASFLARVSPNHSSGRMMPYHYSHKKFRVCCQSSVVGTQFLQAAGRAWGVKHSGVDEVVYVSGGDGATSQGEFHEMLNYASLHQLPLVTVIQNNRWAISVPFEEQCGASLEKLGKSYHNLSVYTVDGGDISALDATFANAVQEARYDSVPALVLVDVVRLEPHSNSDNHDKYRSSEDLASCMSNDPLLRLEKQMHEEYGISQDDIRAIREIAKAEVLKACEIAESMPFPSKGSTSHDIFAPTTVALIDYESSLEAQMHLRNHEPQVMRDAIAEALREEMQHDSGVIVFGEDVAGDKGGVFGVTRNLTNEFGSHRCFNTPLAEATIIGTAIGMALDGFHKPVAEIQFADYIWPGINQLFSEASSIYYRSAGEWEVPLVIRAPCGGYIQGGPYHSQSIEAFLAHCPGLKVAYPSNAADAKALLKAAIRDPNPVVFLEHKALYQRRIFSACPVYSSDYLLPFGKAAIVNPGTDLTIVSWGMTLAMSVDVAKELEDLGISVEVIDLRTIVPCDFATIQESVERTGKLLIVHEAPEFCGFGSELVATIAEQAYTYLDAPVKRICGLYAPVPYSKILENEVLPQKEQILQAAKSLAEF</sequence>
<evidence type="ECO:0000256" key="3">
    <source>
        <dbReference type="ARBA" id="ARBA00012277"/>
    </source>
</evidence>
<evidence type="ECO:0000256" key="1">
    <source>
        <dbReference type="ARBA" id="ARBA00001964"/>
    </source>
</evidence>
<dbReference type="CDD" id="cd02000">
    <property type="entry name" value="TPP_E1_PDC_ADC_BCADC"/>
    <property type="match status" value="1"/>
</dbReference>
<evidence type="ECO:0000256" key="4">
    <source>
        <dbReference type="ARBA" id="ARBA00023002"/>
    </source>
</evidence>
<dbReference type="Pfam" id="PF02779">
    <property type="entry name" value="Transket_pyr"/>
    <property type="match status" value="1"/>
</dbReference>
<proteinExistence type="predicted"/>
<dbReference type="InterPro" id="IPR033248">
    <property type="entry name" value="Transketolase_C"/>
</dbReference>
<comment type="cofactor">
    <cofactor evidence="1">
        <name>thiamine diphosphate</name>
        <dbReference type="ChEBI" id="CHEBI:58937"/>
    </cofactor>
</comment>
<comment type="function">
    <text evidence="2">E1 component of the 2-oxoglutarate dehydrogenase (OGDH) complex which catalyzes the decarboxylation of 2-oxoglutarate, the first step in the conversion of 2-oxoglutarate to succinyl-CoA and CO(2).</text>
</comment>
<dbReference type="PANTHER" id="PTHR42980">
    <property type="entry name" value="2-OXOISOVALERATE DEHYDROGENASE SUBUNIT BETA-RELATED"/>
    <property type="match status" value="1"/>
</dbReference>
<organism evidence="7 8">
    <name type="scientific">Chlamydia ibidis 10-1398/6</name>
    <dbReference type="NCBI Taxonomy" id="1046581"/>
    <lineage>
        <taxon>Bacteria</taxon>
        <taxon>Pseudomonadati</taxon>
        <taxon>Chlamydiota</taxon>
        <taxon>Chlamydiia</taxon>
        <taxon>Chlamydiales</taxon>
        <taxon>Chlamydiaceae</taxon>
        <taxon>Chlamydia/Chlamydophila group</taxon>
        <taxon>Chlamydia</taxon>
    </lineage>
</organism>
<dbReference type="CDD" id="cd07036">
    <property type="entry name" value="TPP_PYR_E1-PDHc-beta_like"/>
    <property type="match status" value="1"/>
</dbReference>
<keyword evidence="4" id="KW-0560">Oxidoreductase</keyword>
<dbReference type="Gene3D" id="3.40.50.920">
    <property type="match status" value="1"/>
</dbReference>